<evidence type="ECO:0000256" key="1">
    <source>
        <dbReference type="ARBA" id="ARBA00006643"/>
    </source>
</evidence>
<dbReference type="Pfam" id="PF13812">
    <property type="entry name" value="PPR_3"/>
    <property type="match status" value="1"/>
</dbReference>
<dbReference type="InterPro" id="IPR011990">
    <property type="entry name" value="TPR-like_helical_dom_sf"/>
</dbReference>
<dbReference type="Pfam" id="PF01535">
    <property type="entry name" value="PPR"/>
    <property type="match status" value="2"/>
</dbReference>
<dbReference type="Gramene" id="PRQ22512">
    <property type="protein sequence ID" value="PRQ22512"/>
    <property type="gene ID" value="RchiOBHm_Chr6g0251111"/>
</dbReference>
<dbReference type="InterPro" id="IPR032867">
    <property type="entry name" value="DYW_dom"/>
</dbReference>
<dbReference type="Pfam" id="PF14432">
    <property type="entry name" value="DYW_deaminase"/>
    <property type="match status" value="1"/>
</dbReference>
<evidence type="ECO:0000313" key="7">
    <source>
        <dbReference type="Proteomes" id="UP000238479"/>
    </source>
</evidence>
<dbReference type="AlphaFoldDB" id="A0A2P6PKR1"/>
<dbReference type="InterPro" id="IPR046960">
    <property type="entry name" value="PPR_At4g14850-like_plant"/>
</dbReference>
<name>A0A2P6PKR1_ROSCH</name>
<dbReference type="PANTHER" id="PTHR47926">
    <property type="entry name" value="PENTATRICOPEPTIDE REPEAT-CONTAINING PROTEIN"/>
    <property type="match status" value="1"/>
</dbReference>
<evidence type="ECO:0000256" key="2">
    <source>
        <dbReference type="ARBA" id="ARBA00022737"/>
    </source>
</evidence>
<keyword evidence="4" id="KW-0812">Transmembrane</keyword>
<dbReference type="NCBIfam" id="TIGR00756">
    <property type="entry name" value="PPR"/>
    <property type="match status" value="1"/>
</dbReference>
<dbReference type="OMA" id="IMMSNIY"/>
<evidence type="ECO:0000313" key="6">
    <source>
        <dbReference type="EMBL" id="PRQ22512.1"/>
    </source>
</evidence>
<dbReference type="GO" id="GO:0009451">
    <property type="term" value="P:RNA modification"/>
    <property type="evidence" value="ECO:0007669"/>
    <property type="project" value="InterPro"/>
</dbReference>
<proteinExistence type="inferred from homology"/>
<sequence length="393" mass="43805">MKFEMGIEPNEVTLISVVSACASSGAVDEGMYIPGLALKLGVLWEPKLVNSLINLYGKLGYWDAVCRFVETMPIQNVVSWNLLMIAIYAQNGSAADGLNFFNLMRRAGVYPDDGTLVSLLQVCENLGLGNLAQGVMLRMGMDEKLWRSLKACMVRKGVQPDHVTFTHLLSACSHSGLIKEGRNYFDIMSEVYGVEPRLEHYSCMVDLLGRCGLLHDAYELIKRMPMEPNSGVWGALFGACRVHGNIELGKEVAERLFALEPSDSRNYIMLSNVYSAAGLWRDASKVRALMKEKDLARTPGAVLLNMEIKFIALLWAVKEDMISKHSEKLAIAFGLLVINAGMPMIITMNLRIFGVCHGAAKFISLIEKRTIIIRDSKRFHHFTNGICTRGDYW</sequence>
<dbReference type="PROSITE" id="PS51375">
    <property type="entry name" value="PPR"/>
    <property type="match status" value="1"/>
</dbReference>
<keyword evidence="4" id="KW-1133">Transmembrane helix</keyword>
<feature type="transmembrane region" description="Helical" evidence="4">
    <location>
        <begin position="329"/>
        <end position="353"/>
    </location>
</feature>
<dbReference type="EMBL" id="PDCK01000044">
    <property type="protein sequence ID" value="PRQ22512.1"/>
    <property type="molecule type" value="Genomic_DNA"/>
</dbReference>
<evidence type="ECO:0000259" key="5">
    <source>
        <dbReference type="Pfam" id="PF14432"/>
    </source>
</evidence>
<dbReference type="FunFam" id="1.25.40.10:FF:000475">
    <property type="entry name" value="Pentatricopeptide repeat-containing protein At5g40410, mitochondrial"/>
    <property type="match status" value="1"/>
</dbReference>
<keyword evidence="2" id="KW-0677">Repeat</keyword>
<reference evidence="6 7" key="1">
    <citation type="journal article" date="2018" name="Nat. Genet.">
        <title>The Rosa genome provides new insights in the design of modern roses.</title>
        <authorList>
            <person name="Bendahmane M."/>
        </authorList>
    </citation>
    <scope>NUCLEOTIDE SEQUENCE [LARGE SCALE GENOMIC DNA]</scope>
    <source>
        <strain evidence="7">cv. Old Blush</strain>
    </source>
</reference>
<comment type="caution">
    <text evidence="6">The sequence shown here is derived from an EMBL/GenBank/DDBJ whole genome shotgun (WGS) entry which is preliminary data.</text>
</comment>
<gene>
    <name evidence="6" type="ORF">RchiOBHm_Chr6g0251111</name>
</gene>
<dbReference type="FunFam" id="1.25.40.10:FF:000090">
    <property type="entry name" value="Pentatricopeptide repeat-containing protein, chloroplastic"/>
    <property type="match status" value="1"/>
</dbReference>
<evidence type="ECO:0000256" key="3">
    <source>
        <dbReference type="PROSITE-ProRule" id="PRU00708"/>
    </source>
</evidence>
<dbReference type="InterPro" id="IPR002885">
    <property type="entry name" value="PPR_rpt"/>
</dbReference>
<feature type="domain" description="DYW" evidence="5">
    <location>
        <begin position="318"/>
        <end position="393"/>
    </location>
</feature>
<dbReference type="InterPro" id="IPR046848">
    <property type="entry name" value="E_motif"/>
</dbReference>
<dbReference type="PANTHER" id="PTHR47926:SF533">
    <property type="entry name" value="DYW DOMAIN-CONTAINING PROTEIN"/>
    <property type="match status" value="1"/>
</dbReference>
<dbReference type="Gene3D" id="1.25.40.10">
    <property type="entry name" value="Tetratricopeptide repeat domain"/>
    <property type="match status" value="2"/>
</dbReference>
<evidence type="ECO:0000256" key="4">
    <source>
        <dbReference type="SAM" id="Phobius"/>
    </source>
</evidence>
<keyword evidence="7" id="KW-1185">Reference proteome</keyword>
<feature type="repeat" description="PPR" evidence="3">
    <location>
        <begin position="76"/>
        <end position="111"/>
    </location>
</feature>
<dbReference type="Pfam" id="PF20431">
    <property type="entry name" value="E_motif"/>
    <property type="match status" value="1"/>
</dbReference>
<dbReference type="Proteomes" id="UP000238479">
    <property type="component" value="Chromosome 6"/>
</dbReference>
<accession>A0A2P6PKR1</accession>
<protein>
    <submittedName>
        <fullName evidence="6">Putative DYW domain-containing protein</fullName>
    </submittedName>
</protein>
<comment type="similarity">
    <text evidence="1">Belongs to the PPR family. PCMP-H subfamily.</text>
</comment>
<dbReference type="GO" id="GO:0003723">
    <property type="term" value="F:RNA binding"/>
    <property type="evidence" value="ECO:0007669"/>
    <property type="project" value="InterPro"/>
</dbReference>
<organism evidence="6 7">
    <name type="scientific">Rosa chinensis</name>
    <name type="common">China rose</name>
    <dbReference type="NCBI Taxonomy" id="74649"/>
    <lineage>
        <taxon>Eukaryota</taxon>
        <taxon>Viridiplantae</taxon>
        <taxon>Streptophyta</taxon>
        <taxon>Embryophyta</taxon>
        <taxon>Tracheophyta</taxon>
        <taxon>Spermatophyta</taxon>
        <taxon>Magnoliopsida</taxon>
        <taxon>eudicotyledons</taxon>
        <taxon>Gunneridae</taxon>
        <taxon>Pentapetalae</taxon>
        <taxon>rosids</taxon>
        <taxon>fabids</taxon>
        <taxon>Rosales</taxon>
        <taxon>Rosaceae</taxon>
        <taxon>Rosoideae</taxon>
        <taxon>Rosoideae incertae sedis</taxon>
        <taxon>Rosa</taxon>
    </lineage>
</organism>
<keyword evidence="4" id="KW-0472">Membrane</keyword>
<dbReference type="GO" id="GO:0008270">
    <property type="term" value="F:zinc ion binding"/>
    <property type="evidence" value="ECO:0007669"/>
    <property type="project" value="InterPro"/>
</dbReference>